<comment type="caution">
    <text evidence="1">The sequence shown here is derived from an EMBL/GenBank/DDBJ whole genome shotgun (WGS) entry which is preliminary data.</text>
</comment>
<protein>
    <submittedName>
        <fullName evidence="1">Uncharacterized protein</fullName>
    </submittedName>
</protein>
<dbReference type="Proteomes" id="UP000070328">
    <property type="component" value="Unassembled WGS sequence"/>
</dbReference>
<dbReference type="EMBL" id="JFBX01000212">
    <property type="protein sequence ID" value="KXH45647.1"/>
    <property type="molecule type" value="Genomic_DNA"/>
</dbReference>
<name>A0A135TC26_9PEZI</name>
<keyword evidence="2" id="KW-1185">Reference proteome</keyword>
<accession>A0A135TC26</accession>
<dbReference type="AlphaFoldDB" id="A0A135TC26"/>
<proteinExistence type="predicted"/>
<evidence type="ECO:0000313" key="1">
    <source>
        <dbReference type="EMBL" id="KXH45647.1"/>
    </source>
</evidence>
<reference evidence="1 2" key="1">
    <citation type="submission" date="2014-02" db="EMBL/GenBank/DDBJ databases">
        <title>The genome sequence of Colletotrichum simmondsii CBS122122.</title>
        <authorList>
            <person name="Baroncelli R."/>
            <person name="Thon M.R."/>
        </authorList>
    </citation>
    <scope>NUCLEOTIDE SEQUENCE [LARGE SCALE GENOMIC DNA]</scope>
    <source>
        <strain evidence="1 2">CBS122122</strain>
    </source>
</reference>
<evidence type="ECO:0000313" key="2">
    <source>
        <dbReference type="Proteomes" id="UP000070328"/>
    </source>
</evidence>
<organism evidence="1 2">
    <name type="scientific">Colletotrichum simmondsii</name>
    <dbReference type="NCBI Taxonomy" id="703756"/>
    <lineage>
        <taxon>Eukaryota</taxon>
        <taxon>Fungi</taxon>
        <taxon>Dikarya</taxon>
        <taxon>Ascomycota</taxon>
        <taxon>Pezizomycotina</taxon>
        <taxon>Sordariomycetes</taxon>
        <taxon>Hypocreomycetidae</taxon>
        <taxon>Glomerellales</taxon>
        <taxon>Glomerellaceae</taxon>
        <taxon>Colletotrichum</taxon>
        <taxon>Colletotrichum acutatum species complex</taxon>
    </lineage>
</organism>
<gene>
    <name evidence="1" type="ORF">CSIM01_09716</name>
</gene>
<sequence>MSPAQPMPMIHIGPLSRLELLFQISSRMTGLPSATLRAVGQCGSCQSISSFKIWPVDTWEVLLWHLLLRSTTRWLPLTRSATLLWPEEMTTTFLPWVSFHLPYLASRQRFQITTLPLFQPS</sequence>